<proteinExistence type="predicted"/>
<sequence>MLKDHAPALLPEPPSRGVGGAVFAGLFACLAAMSCFKYLALHSTVFDLGVFLSNLHSLHAAGQWWRAFLEHAQPLLPVYAQIYRLVPDQAAPLVLLTSQALVLALPALLAGRRHGMLAALAYALYFPVWTNGLFDFHLDHLLIPLLYGFLAAATTGRFGLAILLGLAPALVKEPYALTTIFCGLYLWCVEKQARAGLGLIVFGALYFFVVTVWLVPFCTADNGLGIQSGGYSWLGGDPGTALATLLTEPGKVLAVVFGVPGKWKYLLLLFGSLLFFPLLRPKLLLPALPALALALLSTNPSAYGWANHCTAGVAGVLFFIFCQVLGPVRILARQSGAGPNWVIMAIFGVLALAHVLLAPSPVSRLFWASDNFAFSSAAYEPTARDAAILAEILRSVPLDPTVPVVSQNTLNWGSLAERQDYNSFPLGVFAPHPVRDLSGATWADFWTFIRTRQTPNLPIRVWQPSYVLLDLTRPWFVLDRGCAFVQGACHDEDVAREFNVLVIKARQELETVYDQGGFLILRRPTPVAVQTPAPAALAPEQPGAAAPGQPGVQVTPQVPDTAPGQPAAPAAGLPQTAPAATPPPAAAPSAAPTAPNEDASDTQLEVEVLDRLPSQRAKKIKPAPGAQPAQAAPGDQPPQAAPETTPAPSPEAAPGLSPDVAPPAGTPQRHIRPRRVVKPEAVTADQPADPGQTTAPAAPEAAPGLSPDVAPPAGTPQRHIRPRRVVKPEIVTPGQPAEPVPTPQGNQP</sequence>
<dbReference type="OrthoDB" id="5440778at2"/>
<feature type="transmembrane region" description="Helical" evidence="2">
    <location>
        <begin position="283"/>
        <end position="299"/>
    </location>
</feature>
<evidence type="ECO:0000313" key="3">
    <source>
        <dbReference type="EMBL" id="MYL85027.1"/>
    </source>
</evidence>
<protein>
    <submittedName>
        <fullName evidence="3">DUF2079 domain-containing protein</fullName>
    </submittedName>
</protein>
<keyword evidence="4" id="KW-1185">Reference proteome</keyword>
<dbReference type="RefSeq" id="WP_160963614.1">
    <property type="nucleotide sequence ID" value="NZ_WVUD01000052.1"/>
</dbReference>
<evidence type="ECO:0000256" key="1">
    <source>
        <dbReference type="SAM" id="MobiDB-lite"/>
    </source>
</evidence>
<accession>A0A7C9ITV7</accession>
<reference evidence="3 4" key="1">
    <citation type="submission" date="2020-01" db="EMBL/GenBank/DDBJ databases">
        <title>Genome sequence of Desulfovibrio aerotolerans DSM 16695(T).</title>
        <authorList>
            <person name="Karnachuk O."/>
            <person name="Avakyan M."/>
            <person name="Mardanov A."/>
            <person name="Kadnikov V."/>
            <person name="Ravin N."/>
        </authorList>
    </citation>
    <scope>NUCLEOTIDE SEQUENCE [LARGE SCALE GENOMIC DNA]</scope>
    <source>
        <strain evidence="3 4">DSM 16695</strain>
    </source>
</reference>
<keyword evidence="2" id="KW-0812">Transmembrane</keyword>
<feature type="transmembrane region" description="Helical" evidence="2">
    <location>
        <begin position="146"/>
        <end position="167"/>
    </location>
</feature>
<feature type="transmembrane region" description="Helical" evidence="2">
    <location>
        <begin position="115"/>
        <end position="134"/>
    </location>
</feature>
<feature type="transmembrane region" description="Helical" evidence="2">
    <location>
        <begin position="338"/>
        <end position="357"/>
    </location>
</feature>
<feature type="compositionally biased region" description="Low complexity" evidence="1">
    <location>
        <begin position="622"/>
        <end position="634"/>
    </location>
</feature>
<feature type="compositionally biased region" description="Pro residues" evidence="1">
    <location>
        <begin position="635"/>
        <end position="651"/>
    </location>
</feature>
<keyword evidence="2" id="KW-1133">Transmembrane helix</keyword>
<feature type="transmembrane region" description="Helical" evidence="2">
    <location>
        <begin position="90"/>
        <end position="109"/>
    </location>
</feature>
<dbReference type="AlphaFoldDB" id="A0A7C9ITV7"/>
<feature type="transmembrane region" description="Helical" evidence="2">
    <location>
        <begin position="196"/>
        <end position="215"/>
    </location>
</feature>
<gene>
    <name evidence="3" type="ORF">GTA51_18105</name>
</gene>
<evidence type="ECO:0000256" key="2">
    <source>
        <dbReference type="SAM" id="Phobius"/>
    </source>
</evidence>
<name>A0A7C9ITV7_9BACT</name>
<dbReference type="EMBL" id="WVUD01000052">
    <property type="protein sequence ID" value="MYL85027.1"/>
    <property type="molecule type" value="Genomic_DNA"/>
</dbReference>
<comment type="caution">
    <text evidence="3">The sequence shown here is derived from an EMBL/GenBank/DDBJ whole genome shotgun (WGS) entry which is preliminary data.</text>
</comment>
<evidence type="ECO:0000313" key="4">
    <source>
        <dbReference type="Proteomes" id="UP000482487"/>
    </source>
</evidence>
<dbReference type="InterPro" id="IPR018650">
    <property type="entry name" value="STSV1_Orf64"/>
</dbReference>
<organism evidence="3 4">
    <name type="scientific">Solidesulfovibrio aerotolerans</name>
    <dbReference type="NCBI Taxonomy" id="295255"/>
    <lineage>
        <taxon>Bacteria</taxon>
        <taxon>Pseudomonadati</taxon>
        <taxon>Thermodesulfobacteriota</taxon>
        <taxon>Desulfovibrionia</taxon>
        <taxon>Desulfovibrionales</taxon>
        <taxon>Desulfovibrionaceae</taxon>
        <taxon>Solidesulfovibrio</taxon>
    </lineage>
</organism>
<feature type="transmembrane region" description="Helical" evidence="2">
    <location>
        <begin position="252"/>
        <end position="276"/>
    </location>
</feature>
<feature type="compositionally biased region" description="Low complexity" evidence="1">
    <location>
        <begin position="531"/>
        <end position="551"/>
    </location>
</feature>
<feature type="region of interest" description="Disordered" evidence="1">
    <location>
        <begin position="531"/>
        <end position="601"/>
    </location>
</feature>
<feature type="compositionally biased region" description="Low complexity" evidence="1">
    <location>
        <begin position="561"/>
        <end position="579"/>
    </location>
</feature>
<feature type="transmembrane region" description="Helical" evidence="2">
    <location>
        <begin position="305"/>
        <end position="326"/>
    </location>
</feature>
<dbReference type="Pfam" id="PF09852">
    <property type="entry name" value="DUF2079"/>
    <property type="match status" value="1"/>
</dbReference>
<keyword evidence="2" id="KW-0472">Membrane</keyword>
<dbReference type="PROSITE" id="PS51257">
    <property type="entry name" value="PROKAR_LIPOPROTEIN"/>
    <property type="match status" value="1"/>
</dbReference>
<dbReference type="Proteomes" id="UP000482487">
    <property type="component" value="Unassembled WGS sequence"/>
</dbReference>
<feature type="transmembrane region" description="Helical" evidence="2">
    <location>
        <begin position="20"/>
        <end position="40"/>
    </location>
</feature>
<feature type="region of interest" description="Disordered" evidence="1">
    <location>
        <begin position="615"/>
        <end position="748"/>
    </location>
</feature>